<evidence type="ECO:0000256" key="1">
    <source>
        <dbReference type="ARBA" id="ARBA00005622"/>
    </source>
</evidence>
<reference evidence="3 4" key="1">
    <citation type="submission" date="2015-09" db="EMBL/GenBank/DDBJ databases">
        <authorList>
            <consortium name="Pathogen Informatics"/>
        </authorList>
    </citation>
    <scope>NUCLEOTIDE SEQUENCE [LARGE SCALE GENOMIC DNA]</scope>
    <source>
        <strain evidence="3 4">2789STDY5834898</strain>
    </source>
</reference>
<dbReference type="Proteomes" id="UP000095766">
    <property type="component" value="Unassembled WGS sequence"/>
</dbReference>
<dbReference type="Gene3D" id="3.40.50.1820">
    <property type="entry name" value="alpha/beta hydrolase"/>
    <property type="match status" value="1"/>
</dbReference>
<dbReference type="GO" id="GO:0016788">
    <property type="term" value="F:hydrolase activity, acting on ester bonds"/>
    <property type="evidence" value="ECO:0007669"/>
    <property type="project" value="TreeGrafter"/>
</dbReference>
<name>A0A174MG01_BACUN</name>
<dbReference type="InterPro" id="IPR029058">
    <property type="entry name" value="AB_hydrolase_fold"/>
</dbReference>
<dbReference type="PANTHER" id="PTHR40841:SF2">
    <property type="entry name" value="SIDEROPHORE-DEGRADING ESTERASE (EUROFUNG)"/>
    <property type="match status" value="1"/>
</dbReference>
<dbReference type="InterPro" id="IPR000801">
    <property type="entry name" value="Esterase-like"/>
</dbReference>
<dbReference type="Pfam" id="PF00756">
    <property type="entry name" value="Esterase"/>
    <property type="match status" value="1"/>
</dbReference>
<sequence>MRSLHILFILVVVTWLGFPLRAQEAISIGTRHTLFSHVLNEAREYWVYVPATRPGEKEESYPVLYLLDGDSFFHSVVGFTRLFSTSKVSSLPPCIVVAVLNTNRTRDFTPTCSAARRDGTVRPGDKPEGGGAGQFCRFLTEELRPAVEQDLPVNGQHLLAGHSYAGLFTLHVLLNYPGTFDTYIAIDPSL</sequence>
<evidence type="ECO:0000313" key="3">
    <source>
        <dbReference type="EMBL" id="CUP34266.1"/>
    </source>
</evidence>
<dbReference type="AlphaFoldDB" id="A0A174MG01"/>
<proteinExistence type="inferred from homology"/>
<dbReference type="SUPFAM" id="SSF53474">
    <property type="entry name" value="alpha/beta-Hydrolases"/>
    <property type="match status" value="1"/>
</dbReference>
<dbReference type="InterPro" id="IPR052558">
    <property type="entry name" value="Siderophore_Hydrolase_D"/>
</dbReference>
<evidence type="ECO:0000313" key="4">
    <source>
        <dbReference type="Proteomes" id="UP000095766"/>
    </source>
</evidence>
<keyword evidence="2 3" id="KW-0378">Hydrolase</keyword>
<dbReference type="EMBL" id="CZAO01000005">
    <property type="protein sequence ID" value="CUP34266.1"/>
    <property type="molecule type" value="Genomic_DNA"/>
</dbReference>
<evidence type="ECO:0000256" key="2">
    <source>
        <dbReference type="ARBA" id="ARBA00022801"/>
    </source>
</evidence>
<comment type="similarity">
    <text evidence="1">Belongs to the esterase D family.</text>
</comment>
<organism evidence="3 4">
    <name type="scientific">Bacteroides uniformis</name>
    <dbReference type="NCBI Taxonomy" id="820"/>
    <lineage>
        <taxon>Bacteria</taxon>
        <taxon>Pseudomonadati</taxon>
        <taxon>Bacteroidota</taxon>
        <taxon>Bacteroidia</taxon>
        <taxon>Bacteroidales</taxon>
        <taxon>Bacteroidaceae</taxon>
        <taxon>Bacteroides</taxon>
    </lineage>
</organism>
<dbReference type="PANTHER" id="PTHR40841">
    <property type="entry name" value="SIDEROPHORE TRIACETYLFUSARININE C ESTERASE"/>
    <property type="match status" value="1"/>
</dbReference>
<dbReference type="EC" id="3.1.-.-" evidence="3"/>
<protein>
    <submittedName>
        <fullName evidence="3">Ferri-bacillibactin esterase BesA</fullName>
        <ecNumber evidence="3">3.1.-.-</ecNumber>
    </submittedName>
</protein>
<gene>
    <name evidence="3" type="primary">besA_1</name>
    <name evidence="3" type="ORF">ERS852510_01346</name>
</gene>
<accession>A0A174MG01</accession>